<dbReference type="EMBL" id="CM000842">
    <property type="protein sequence ID" value="KRH36900.1"/>
    <property type="molecule type" value="Genomic_DNA"/>
</dbReference>
<dbReference type="Proteomes" id="UP000008827">
    <property type="component" value="Chromosome 9"/>
</dbReference>
<protein>
    <recommendedName>
        <fullName evidence="5">Secreted protein</fullName>
    </recommendedName>
</protein>
<evidence type="ECO:0000313" key="2">
    <source>
        <dbReference type="EMBL" id="KRH36900.1"/>
    </source>
</evidence>
<dbReference type="AlphaFoldDB" id="A0A0R0IC69"/>
<dbReference type="EnsemblPlants" id="KRH36900">
    <property type="protein sequence ID" value="KRH36900"/>
    <property type="gene ID" value="GLYMA_09G030700"/>
</dbReference>
<accession>A0A0R0IC69</accession>
<dbReference type="Gramene" id="KRH36900">
    <property type="protein sequence ID" value="KRH36900"/>
    <property type="gene ID" value="GLYMA_09G030700"/>
</dbReference>
<reference evidence="2" key="3">
    <citation type="submission" date="2018-07" db="EMBL/GenBank/DDBJ databases">
        <title>WGS assembly of Glycine max.</title>
        <authorList>
            <person name="Schmutz J."/>
            <person name="Cannon S."/>
            <person name="Schlueter J."/>
            <person name="Ma J."/>
            <person name="Mitros T."/>
            <person name="Nelson W."/>
            <person name="Hyten D."/>
            <person name="Song Q."/>
            <person name="Thelen J."/>
            <person name="Cheng J."/>
            <person name="Xu D."/>
            <person name="Hellsten U."/>
            <person name="May G."/>
            <person name="Yu Y."/>
            <person name="Sakurai T."/>
            <person name="Umezawa T."/>
            <person name="Bhattacharyya M."/>
            <person name="Sandhu D."/>
            <person name="Valliyodan B."/>
            <person name="Lindquist E."/>
            <person name="Peto M."/>
            <person name="Grant D."/>
            <person name="Shu S."/>
            <person name="Goodstein D."/>
            <person name="Barry K."/>
            <person name="Futrell-Griggs M."/>
            <person name="Abernathy B."/>
            <person name="Du J."/>
            <person name="Tian Z."/>
            <person name="Zhu L."/>
            <person name="Gill N."/>
            <person name="Joshi T."/>
            <person name="Libault M."/>
            <person name="Sethuraman A."/>
            <person name="Zhang X."/>
            <person name="Shinozaki K."/>
            <person name="Nguyen H."/>
            <person name="Wing R."/>
            <person name="Cregan P."/>
            <person name="Specht J."/>
            <person name="Grimwood J."/>
            <person name="Rokhsar D."/>
            <person name="Stacey G."/>
            <person name="Shoemaker R."/>
            <person name="Jackson S."/>
        </authorList>
    </citation>
    <scope>NUCLEOTIDE SEQUENCE</scope>
    <source>
        <tissue evidence="2">Callus</tissue>
    </source>
</reference>
<dbReference type="InParanoid" id="A0A0R0IC69"/>
<evidence type="ECO:0000256" key="1">
    <source>
        <dbReference type="SAM" id="SignalP"/>
    </source>
</evidence>
<keyword evidence="1" id="KW-0732">Signal</keyword>
<evidence type="ECO:0000313" key="4">
    <source>
        <dbReference type="Proteomes" id="UP000008827"/>
    </source>
</evidence>
<sequence length="67" mass="7875">MSGLLFKLLFHLLFCLTCRIEGTVGKEIFHHTPYSIKNLRFLYGGILKNIVIPNIKWGVFELMMRYV</sequence>
<reference evidence="3" key="2">
    <citation type="submission" date="2018-02" db="UniProtKB">
        <authorList>
            <consortium name="EnsemblPlants"/>
        </authorList>
    </citation>
    <scope>IDENTIFICATION</scope>
    <source>
        <strain evidence="3">Williams 82</strain>
    </source>
</reference>
<evidence type="ECO:0008006" key="5">
    <source>
        <dbReference type="Google" id="ProtNLM"/>
    </source>
</evidence>
<gene>
    <name evidence="2" type="ORF">GLYMA_09G030700</name>
</gene>
<feature type="signal peptide" evidence="1">
    <location>
        <begin position="1"/>
        <end position="25"/>
    </location>
</feature>
<reference evidence="2 3" key="1">
    <citation type="journal article" date="2010" name="Nature">
        <title>Genome sequence of the palaeopolyploid soybean.</title>
        <authorList>
            <person name="Schmutz J."/>
            <person name="Cannon S.B."/>
            <person name="Schlueter J."/>
            <person name="Ma J."/>
            <person name="Mitros T."/>
            <person name="Nelson W."/>
            <person name="Hyten D.L."/>
            <person name="Song Q."/>
            <person name="Thelen J.J."/>
            <person name="Cheng J."/>
            <person name="Xu D."/>
            <person name="Hellsten U."/>
            <person name="May G.D."/>
            <person name="Yu Y."/>
            <person name="Sakurai T."/>
            <person name="Umezawa T."/>
            <person name="Bhattacharyya M.K."/>
            <person name="Sandhu D."/>
            <person name="Valliyodan B."/>
            <person name="Lindquist E."/>
            <person name="Peto M."/>
            <person name="Grant D."/>
            <person name="Shu S."/>
            <person name="Goodstein D."/>
            <person name="Barry K."/>
            <person name="Futrell-Griggs M."/>
            <person name="Abernathy B."/>
            <person name="Du J."/>
            <person name="Tian Z."/>
            <person name="Zhu L."/>
            <person name="Gill N."/>
            <person name="Joshi T."/>
            <person name="Libault M."/>
            <person name="Sethuraman A."/>
            <person name="Zhang X.-C."/>
            <person name="Shinozaki K."/>
            <person name="Nguyen H.T."/>
            <person name="Wing R.A."/>
            <person name="Cregan P."/>
            <person name="Specht J."/>
            <person name="Grimwood J."/>
            <person name="Rokhsar D."/>
            <person name="Stacey G."/>
            <person name="Shoemaker R.C."/>
            <person name="Jackson S.A."/>
        </authorList>
    </citation>
    <scope>NUCLEOTIDE SEQUENCE</scope>
    <source>
        <strain evidence="3">cv. Williams 82</strain>
        <tissue evidence="2">Callus</tissue>
    </source>
</reference>
<keyword evidence="4" id="KW-1185">Reference proteome</keyword>
<name>A0A0R0IC69_SOYBN</name>
<organism evidence="2">
    <name type="scientific">Glycine max</name>
    <name type="common">Soybean</name>
    <name type="synonym">Glycine hispida</name>
    <dbReference type="NCBI Taxonomy" id="3847"/>
    <lineage>
        <taxon>Eukaryota</taxon>
        <taxon>Viridiplantae</taxon>
        <taxon>Streptophyta</taxon>
        <taxon>Embryophyta</taxon>
        <taxon>Tracheophyta</taxon>
        <taxon>Spermatophyta</taxon>
        <taxon>Magnoliopsida</taxon>
        <taxon>eudicotyledons</taxon>
        <taxon>Gunneridae</taxon>
        <taxon>Pentapetalae</taxon>
        <taxon>rosids</taxon>
        <taxon>fabids</taxon>
        <taxon>Fabales</taxon>
        <taxon>Fabaceae</taxon>
        <taxon>Papilionoideae</taxon>
        <taxon>50 kb inversion clade</taxon>
        <taxon>NPAAA clade</taxon>
        <taxon>indigoferoid/millettioid clade</taxon>
        <taxon>Phaseoleae</taxon>
        <taxon>Glycine</taxon>
        <taxon>Glycine subgen. Soja</taxon>
    </lineage>
</organism>
<proteinExistence type="predicted"/>
<feature type="chain" id="PRO_5014521749" description="Secreted protein" evidence="1">
    <location>
        <begin position="26"/>
        <end position="67"/>
    </location>
</feature>
<evidence type="ECO:0000313" key="3">
    <source>
        <dbReference type="EnsemblPlants" id="KRH36900"/>
    </source>
</evidence>